<evidence type="ECO:0000313" key="2">
    <source>
        <dbReference type="EMBL" id="POG68113.1"/>
    </source>
</evidence>
<proteinExistence type="predicted"/>
<organism evidence="2 3">
    <name type="scientific">Rhizophagus irregularis (strain DAOM 181602 / DAOM 197198 / MUCL 43194)</name>
    <name type="common">Arbuscular mycorrhizal fungus</name>
    <name type="synonym">Glomus intraradices</name>
    <dbReference type="NCBI Taxonomy" id="747089"/>
    <lineage>
        <taxon>Eukaryota</taxon>
        <taxon>Fungi</taxon>
        <taxon>Fungi incertae sedis</taxon>
        <taxon>Mucoromycota</taxon>
        <taxon>Glomeromycotina</taxon>
        <taxon>Glomeromycetes</taxon>
        <taxon>Glomerales</taxon>
        <taxon>Glomeraceae</taxon>
        <taxon>Rhizophagus</taxon>
    </lineage>
</organism>
<keyword evidence="1" id="KW-1133">Transmembrane helix</keyword>
<dbReference type="Proteomes" id="UP000018888">
    <property type="component" value="Unassembled WGS sequence"/>
</dbReference>
<reference evidence="2 3" key="1">
    <citation type="journal article" date="2013" name="Proc. Natl. Acad. Sci. U.S.A.">
        <title>Genome of an arbuscular mycorrhizal fungus provides insight into the oldest plant symbiosis.</title>
        <authorList>
            <person name="Tisserant E."/>
            <person name="Malbreil M."/>
            <person name="Kuo A."/>
            <person name="Kohler A."/>
            <person name="Symeonidi A."/>
            <person name="Balestrini R."/>
            <person name="Charron P."/>
            <person name="Duensing N."/>
            <person name="Frei Dit Frey N."/>
            <person name="Gianinazzi-Pearson V."/>
            <person name="Gilbert L.B."/>
            <person name="Handa Y."/>
            <person name="Herr J.R."/>
            <person name="Hijri M."/>
            <person name="Koul R."/>
            <person name="Kawaguchi M."/>
            <person name="Krajinski F."/>
            <person name="Lammers P.J."/>
            <person name="Masclaux F.G."/>
            <person name="Murat C."/>
            <person name="Morin E."/>
            <person name="Ndikumana S."/>
            <person name="Pagni M."/>
            <person name="Petitpierre D."/>
            <person name="Requena N."/>
            <person name="Rosikiewicz P."/>
            <person name="Riley R."/>
            <person name="Saito K."/>
            <person name="San Clemente H."/>
            <person name="Shapiro H."/>
            <person name="van Tuinen D."/>
            <person name="Becard G."/>
            <person name="Bonfante P."/>
            <person name="Paszkowski U."/>
            <person name="Shachar-Hill Y.Y."/>
            <person name="Tuskan G.A."/>
            <person name="Young P.W."/>
            <person name="Sanders I.R."/>
            <person name="Henrissat B."/>
            <person name="Rensing S.A."/>
            <person name="Grigoriev I.V."/>
            <person name="Corradi N."/>
            <person name="Roux C."/>
            <person name="Martin F."/>
        </authorList>
    </citation>
    <scope>NUCLEOTIDE SEQUENCE [LARGE SCALE GENOMIC DNA]</scope>
    <source>
        <strain evidence="2 3">DAOM 197198</strain>
    </source>
</reference>
<feature type="transmembrane region" description="Helical" evidence="1">
    <location>
        <begin position="22"/>
        <end position="42"/>
    </location>
</feature>
<protein>
    <submittedName>
        <fullName evidence="2">Uncharacterized protein</fullName>
    </submittedName>
</protein>
<sequence length="75" mass="9014">MRKKSLNQLLVLIFDHGMNMKIWFKIIYYLFIDSIFNFLKGLLLQKPLPIKATILKIFCGLYFILRRLSHVVKKK</sequence>
<feature type="transmembrane region" description="Helical" evidence="1">
    <location>
        <begin position="48"/>
        <end position="65"/>
    </location>
</feature>
<comment type="caution">
    <text evidence="2">The sequence shown here is derived from an EMBL/GenBank/DDBJ whole genome shotgun (WGS) entry which is preliminary data.</text>
</comment>
<dbReference type="EMBL" id="AUPC02000158">
    <property type="protein sequence ID" value="POG68113.1"/>
    <property type="molecule type" value="Genomic_DNA"/>
</dbReference>
<keyword evidence="1" id="KW-0472">Membrane</keyword>
<gene>
    <name evidence="2" type="ORF">GLOIN_2v1640408</name>
</gene>
<name>A0A2P4PRW4_RHIID</name>
<reference evidence="2 3" key="2">
    <citation type="journal article" date="2018" name="New Phytol.">
        <title>High intraspecific genome diversity in the model arbuscular mycorrhizal symbiont Rhizophagus irregularis.</title>
        <authorList>
            <person name="Chen E.C.H."/>
            <person name="Morin E."/>
            <person name="Beaudet D."/>
            <person name="Noel J."/>
            <person name="Yildirir G."/>
            <person name="Ndikumana S."/>
            <person name="Charron P."/>
            <person name="St-Onge C."/>
            <person name="Giorgi J."/>
            <person name="Kruger M."/>
            <person name="Marton T."/>
            <person name="Ropars J."/>
            <person name="Grigoriev I.V."/>
            <person name="Hainaut M."/>
            <person name="Henrissat B."/>
            <person name="Roux C."/>
            <person name="Martin F."/>
            <person name="Corradi N."/>
        </authorList>
    </citation>
    <scope>NUCLEOTIDE SEQUENCE [LARGE SCALE GENOMIC DNA]</scope>
    <source>
        <strain evidence="2 3">DAOM 197198</strain>
    </source>
</reference>
<evidence type="ECO:0000313" key="3">
    <source>
        <dbReference type="Proteomes" id="UP000018888"/>
    </source>
</evidence>
<keyword evidence="3" id="KW-1185">Reference proteome</keyword>
<accession>A0A2P4PRW4</accession>
<dbReference type="AlphaFoldDB" id="A0A2P4PRW4"/>
<evidence type="ECO:0000256" key="1">
    <source>
        <dbReference type="SAM" id="Phobius"/>
    </source>
</evidence>
<keyword evidence="1" id="KW-0812">Transmembrane</keyword>